<evidence type="ECO:0000256" key="11">
    <source>
        <dbReference type="ARBA" id="ARBA00023033"/>
    </source>
</evidence>
<reference evidence="13 14" key="1">
    <citation type="submission" date="2017-03" db="EMBL/GenBank/DDBJ databases">
        <title>Genome of the blue death feigning beetle - Asbolus verrucosus.</title>
        <authorList>
            <person name="Rider S.D."/>
        </authorList>
    </citation>
    <scope>NUCLEOTIDE SEQUENCE [LARGE SCALE GENOMIC DNA]</scope>
    <source>
        <strain evidence="13">Butters</strain>
        <tissue evidence="13">Head and leg muscle</tissue>
    </source>
</reference>
<evidence type="ECO:0000256" key="9">
    <source>
        <dbReference type="ARBA" id="ARBA00023002"/>
    </source>
</evidence>
<accession>A0A482W1I4</accession>
<evidence type="ECO:0000256" key="7">
    <source>
        <dbReference type="ARBA" id="ARBA00022824"/>
    </source>
</evidence>
<dbReference type="InterPro" id="IPR036396">
    <property type="entry name" value="Cyt_P450_sf"/>
</dbReference>
<dbReference type="OrthoDB" id="2789670at2759"/>
<evidence type="ECO:0000313" key="14">
    <source>
        <dbReference type="Proteomes" id="UP000292052"/>
    </source>
</evidence>
<protein>
    <submittedName>
        <fullName evidence="13">Uncharacterized protein</fullName>
    </submittedName>
</protein>
<evidence type="ECO:0000256" key="4">
    <source>
        <dbReference type="ARBA" id="ARBA00010617"/>
    </source>
</evidence>
<dbReference type="Gene3D" id="1.10.630.10">
    <property type="entry name" value="Cytochrome P450"/>
    <property type="match status" value="1"/>
</dbReference>
<proteinExistence type="inferred from homology"/>
<evidence type="ECO:0000256" key="3">
    <source>
        <dbReference type="ARBA" id="ARBA00004586"/>
    </source>
</evidence>
<keyword evidence="5" id="KW-0349">Heme</keyword>
<name>A0A482W1I4_ASBVE</name>
<keyword evidence="14" id="KW-1185">Reference proteome</keyword>
<evidence type="ECO:0000256" key="10">
    <source>
        <dbReference type="ARBA" id="ARBA00023004"/>
    </source>
</evidence>
<organism evidence="13 14">
    <name type="scientific">Asbolus verrucosus</name>
    <name type="common">Desert ironclad beetle</name>
    <dbReference type="NCBI Taxonomy" id="1661398"/>
    <lineage>
        <taxon>Eukaryota</taxon>
        <taxon>Metazoa</taxon>
        <taxon>Ecdysozoa</taxon>
        <taxon>Arthropoda</taxon>
        <taxon>Hexapoda</taxon>
        <taxon>Insecta</taxon>
        <taxon>Pterygota</taxon>
        <taxon>Neoptera</taxon>
        <taxon>Endopterygota</taxon>
        <taxon>Coleoptera</taxon>
        <taxon>Polyphaga</taxon>
        <taxon>Cucujiformia</taxon>
        <taxon>Tenebrionidae</taxon>
        <taxon>Pimeliinae</taxon>
        <taxon>Asbolus</taxon>
    </lineage>
</organism>
<evidence type="ECO:0000256" key="12">
    <source>
        <dbReference type="ARBA" id="ARBA00023136"/>
    </source>
</evidence>
<comment type="caution">
    <text evidence="13">The sequence shown here is derived from an EMBL/GenBank/DDBJ whole genome shotgun (WGS) entry which is preliminary data.</text>
</comment>
<evidence type="ECO:0000256" key="2">
    <source>
        <dbReference type="ARBA" id="ARBA00004524"/>
    </source>
</evidence>
<sequence length="98" mass="11404">MGVKDSIHFIDHTPFLQSQDRPTLYQESCRVCRKFRHFRGEVELKKKDLFSKVTSDVIASTAFDIQVSSLKGPNNEFFTNGKGLTQFNIWQIIKSRKH</sequence>
<dbReference type="InterPro" id="IPR050476">
    <property type="entry name" value="Insect_CytP450_Detox"/>
</dbReference>
<evidence type="ECO:0000313" key="13">
    <source>
        <dbReference type="EMBL" id="RZC38894.1"/>
    </source>
</evidence>
<dbReference type="GO" id="GO:0004497">
    <property type="term" value="F:monooxygenase activity"/>
    <property type="evidence" value="ECO:0007669"/>
    <property type="project" value="UniProtKB-KW"/>
</dbReference>
<keyword evidence="12" id="KW-0472">Membrane</keyword>
<comment type="cofactor">
    <cofactor evidence="1">
        <name>heme</name>
        <dbReference type="ChEBI" id="CHEBI:30413"/>
    </cofactor>
</comment>
<evidence type="ECO:0000256" key="1">
    <source>
        <dbReference type="ARBA" id="ARBA00001971"/>
    </source>
</evidence>
<dbReference type="AlphaFoldDB" id="A0A482W1I4"/>
<keyword evidence="10" id="KW-0408">Iron</keyword>
<keyword evidence="7" id="KW-0256">Endoplasmic reticulum</keyword>
<dbReference type="PANTHER" id="PTHR24292:SF54">
    <property type="entry name" value="CYP9F3-RELATED"/>
    <property type="match status" value="1"/>
</dbReference>
<keyword evidence="8" id="KW-0492">Microsome</keyword>
<dbReference type="Proteomes" id="UP000292052">
    <property type="component" value="Unassembled WGS sequence"/>
</dbReference>
<evidence type="ECO:0000256" key="5">
    <source>
        <dbReference type="ARBA" id="ARBA00022617"/>
    </source>
</evidence>
<dbReference type="PANTHER" id="PTHR24292">
    <property type="entry name" value="CYTOCHROME P450"/>
    <property type="match status" value="1"/>
</dbReference>
<comment type="similarity">
    <text evidence="4">Belongs to the cytochrome P450 family.</text>
</comment>
<dbReference type="EMBL" id="QDEB01038927">
    <property type="protein sequence ID" value="RZC38894.1"/>
    <property type="molecule type" value="Genomic_DNA"/>
</dbReference>
<dbReference type="STRING" id="1661398.A0A482W1I4"/>
<keyword evidence="11" id="KW-0503">Monooxygenase</keyword>
<dbReference type="GO" id="GO:0016705">
    <property type="term" value="F:oxidoreductase activity, acting on paired donors, with incorporation or reduction of molecular oxygen"/>
    <property type="evidence" value="ECO:0007669"/>
    <property type="project" value="InterPro"/>
</dbReference>
<dbReference type="GO" id="GO:0005506">
    <property type="term" value="F:iron ion binding"/>
    <property type="evidence" value="ECO:0007669"/>
    <property type="project" value="InterPro"/>
</dbReference>
<keyword evidence="6" id="KW-0479">Metal-binding</keyword>
<comment type="subcellular location">
    <subcellularLocation>
        <location evidence="3">Endoplasmic reticulum membrane</location>
    </subcellularLocation>
    <subcellularLocation>
        <location evidence="2">Microsome membrane</location>
    </subcellularLocation>
</comment>
<evidence type="ECO:0000256" key="6">
    <source>
        <dbReference type="ARBA" id="ARBA00022723"/>
    </source>
</evidence>
<dbReference type="GO" id="GO:0005789">
    <property type="term" value="C:endoplasmic reticulum membrane"/>
    <property type="evidence" value="ECO:0007669"/>
    <property type="project" value="UniProtKB-SubCell"/>
</dbReference>
<keyword evidence="9" id="KW-0560">Oxidoreductase</keyword>
<gene>
    <name evidence="13" type="ORF">BDFB_008161</name>
</gene>
<evidence type="ECO:0000256" key="8">
    <source>
        <dbReference type="ARBA" id="ARBA00022848"/>
    </source>
</evidence>
<dbReference type="GO" id="GO:0020037">
    <property type="term" value="F:heme binding"/>
    <property type="evidence" value="ECO:0007669"/>
    <property type="project" value="InterPro"/>
</dbReference>
<dbReference type="SUPFAM" id="SSF48264">
    <property type="entry name" value="Cytochrome P450"/>
    <property type="match status" value="1"/>
</dbReference>